<dbReference type="InterPro" id="IPR025605">
    <property type="entry name" value="OST-HTH/LOTUS_dom"/>
</dbReference>
<dbReference type="Pfam" id="PF00567">
    <property type="entry name" value="TUDOR"/>
    <property type="match status" value="3"/>
</dbReference>
<dbReference type="CDD" id="cd20429">
    <property type="entry name" value="Tudor_TDRD7_rpt3"/>
    <property type="match status" value="1"/>
</dbReference>
<dbReference type="InterPro" id="IPR002999">
    <property type="entry name" value="Tudor"/>
</dbReference>
<dbReference type="GO" id="GO:0030154">
    <property type="term" value="P:cell differentiation"/>
    <property type="evidence" value="ECO:0007669"/>
    <property type="project" value="UniProtKB-KW"/>
</dbReference>
<dbReference type="GeneTree" id="ENSGT00890000139482"/>
<feature type="domain" description="HTH OST-type" evidence="9">
    <location>
        <begin position="3"/>
        <end position="76"/>
    </location>
</feature>
<dbReference type="GO" id="GO:0007283">
    <property type="term" value="P:spermatogenesis"/>
    <property type="evidence" value="ECO:0007669"/>
    <property type="project" value="UniProtKB-KW"/>
</dbReference>
<evidence type="ECO:0000256" key="4">
    <source>
        <dbReference type="ARBA" id="ARBA00022782"/>
    </source>
</evidence>
<feature type="region of interest" description="Disordered" evidence="7">
    <location>
        <begin position="282"/>
        <end position="334"/>
    </location>
</feature>
<dbReference type="PANTHER" id="PTHR22948:SF14">
    <property type="entry name" value="TUDOR DOMAIN-CONTAINING PROTEIN 7"/>
    <property type="match status" value="1"/>
</dbReference>
<reference evidence="10 11" key="1">
    <citation type="submission" date="2020-10" db="EMBL/GenBank/DDBJ databases">
        <title>Pygocentrus nattereri (red-bellied piranha) genome, fPygNat1, primary haplotype.</title>
        <authorList>
            <person name="Myers G."/>
            <person name="Meyer A."/>
            <person name="Karagic N."/>
            <person name="Pippel M."/>
            <person name="Winkler S."/>
            <person name="Tracey A."/>
            <person name="Wood J."/>
            <person name="Formenti G."/>
            <person name="Howe K."/>
            <person name="Fedrigo O."/>
            <person name="Jarvis E.D."/>
        </authorList>
    </citation>
    <scope>NUCLEOTIDE SEQUENCE [LARGE SCALE GENOMIC DNA]</scope>
</reference>
<evidence type="ECO:0000259" key="8">
    <source>
        <dbReference type="PROSITE" id="PS50304"/>
    </source>
</evidence>
<evidence type="ECO:0000313" key="11">
    <source>
        <dbReference type="Proteomes" id="UP001501920"/>
    </source>
</evidence>
<feature type="compositionally biased region" description="Polar residues" evidence="7">
    <location>
        <begin position="297"/>
        <end position="313"/>
    </location>
</feature>
<dbReference type="Gene3D" id="2.30.30.140">
    <property type="match status" value="3"/>
</dbReference>
<accession>A0AAR2LKK8</accession>
<sequence length="1068" mass="119698">MADEELVKKMLRAVLQSTKSGLSLSRLQAEYKELTGEAIPHKQLGHATLDALLHSMPSVVRLDRGRSGEVMCYATGVNEIAHITKLMARQHTAKKTGRPQVVNCQMRVKPSVPLVLNGKPDKILYNCFISVCNGCKWEERKVTMLLFPNSKAQSFTDFYFFRSDKRMTLPSRFQKEVHAHLSRNPQQTPTSLNENAPPPKPRTPHPSPYSPKLVQSRLREVLSKHSNGFWVSKLPQLYRELYKQDLPSEALKDLEQWTHICTVEKPFSSKPQELLLYPAKDISQTTTPPRPGVPSTADGQSPSLQKSPSQTQKAPRTPPTSTSSPPASPTAVSADVKQKLGELLLKYSSGLWAHALPKLYQDTYKTKLPDYVLDNLPLLSDICTIDYPMPDNPKRAILYVKAAEDENCNREDLADMKAREEAGRRLSSQAVPPLLIPREEYPSVLVVEANSTNSVVLRYIGEGYSKAQEKLEDDMKDYYAQDNTKKPLVSPSSGQLTAVHAEEEEEILRAQVCEVMSDKVKVYYVDHGFSEIIIKSKLLELHEKFFRLPFQATKCKLAGLEPFSQEPAVLKKFDSMASGKILLAEILERDDIPLMVLYDTSQDDDVNINAACLKALQDKSLESPLQVNSAYMNVNVTSVCSDGTFCCQLPSRGLSKLNEILEKTETYFHSQVTSESLVSRPFCGKSCLARYKGKWSRVEITNLHGTRVLDILFVDLGVQASVEVIELREIPPPFLRDLISIPPQAVKCCLADLSVSVGSWTPDAVQWLRDTALHCNDCSLKIAKVEESKRLAHVYLFTSKNFHDPSRSLNRQLADSDLWKHQKDVFLSTSTGTSSPSSNGGGKAPQMLKKVSPQSSSRSTPPSTPPGSLALPPVLELPPVGQNMDIYVSVACHPGHFVLQPWQDMYKLVVLMGEMILYYNKTEEKPLKVEKNQVYAAKVENNWHRVLVKGVLTNGLVSVYELDYGKHELVSCTLLRPLIQEFCQLPFQGITAQLAGVKPRQWSEEASIVFRNHVEKKPLVAQLDSVQEAAHPWDRKVTVFLVDTSQEDRDIWVHDIMAEFADELTKAA</sequence>
<dbReference type="FunFam" id="3.30.420.610:FF:000009">
    <property type="entry name" value="Tudor domain-containing protein 7 isoform X2"/>
    <property type="match status" value="1"/>
</dbReference>
<dbReference type="CDD" id="cd20428">
    <property type="entry name" value="Tudor_TDRD7_rpt2"/>
    <property type="match status" value="1"/>
</dbReference>
<dbReference type="GO" id="GO:0005737">
    <property type="term" value="C:cytoplasm"/>
    <property type="evidence" value="ECO:0007669"/>
    <property type="project" value="UniProtKB-SubCell"/>
</dbReference>
<keyword evidence="6" id="KW-0694">RNA-binding</keyword>
<dbReference type="PROSITE" id="PS50304">
    <property type="entry name" value="TUDOR"/>
    <property type="match status" value="1"/>
</dbReference>
<dbReference type="CDD" id="cd09974">
    <property type="entry name" value="LOTUS_3_TDRD7"/>
    <property type="match status" value="1"/>
</dbReference>
<name>A0AAR2LKK8_PYGNA</name>
<evidence type="ECO:0000313" key="10">
    <source>
        <dbReference type="Ensembl" id="ENSPNAP00000077088.1"/>
    </source>
</evidence>
<keyword evidence="4" id="KW-0221">Differentiation</keyword>
<keyword evidence="11" id="KW-1185">Reference proteome</keyword>
<dbReference type="SUPFAM" id="SSF63748">
    <property type="entry name" value="Tudor/PWWP/MBT"/>
    <property type="match status" value="3"/>
</dbReference>
<evidence type="ECO:0008006" key="12">
    <source>
        <dbReference type="Google" id="ProtNLM"/>
    </source>
</evidence>
<dbReference type="Proteomes" id="UP001501920">
    <property type="component" value="Chromosome 2"/>
</dbReference>
<reference evidence="10" key="3">
    <citation type="submission" date="2025-09" db="UniProtKB">
        <authorList>
            <consortium name="Ensembl"/>
        </authorList>
    </citation>
    <scope>IDENTIFICATION</scope>
</reference>
<evidence type="ECO:0000259" key="9">
    <source>
        <dbReference type="PROSITE" id="PS51644"/>
    </source>
</evidence>
<dbReference type="PANTHER" id="PTHR22948">
    <property type="entry name" value="TUDOR DOMAIN CONTAINING PROTEIN"/>
    <property type="match status" value="1"/>
</dbReference>
<feature type="compositionally biased region" description="Low complexity" evidence="7">
    <location>
        <begin position="829"/>
        <end position="838"/>
    </location>
</feature>
<reference evidence="10" key="2">
    <citation type="submission" date="2025-08" db="UniProtKB">
        <authorList>
            <consortium name="Ensembl"/>
        </authorList>
    </citation>
    <scope>IDENTIFICATION</scope>
</reference>
<protein>
    <recommendedName>
        <fullName evidence="12">Tudor domain-containing protein 7B</fullName>
    </recommendedName>
</protein>
<evidence type="ECO:0000256" key="6">
    <source>
        <dbReference type="ARBA" id="ARBA00022884"/>
    </source>
</evidence>
<dbReference type="InterPro" id="IPR037978">
    <property type="entry name" value="TDRD7_LOTUS_3"/>
</dbReference>
<evidence type="ECO:0000256" key="7">
    <source>
        <dbReference type="SAM" id="MobiDB-lite"/>
    </source>
</evidence>
<feature type="compositionally biased region" description="Low complexity" evidence="7">
    <location>
        <begin position="852"/>
        <end position="873"/>
    </location>
</feature>
<dbReference type="AlphaFoldDB" id="A0AAR2LKK8"/>
<dbReference type="Ensembl" id="ENSPNAT00000079320.1">
    <property type="protein sequence ID" value="ENSPNAP00000077088.1"/>
    <property type="gene ID" value="ENSPNAG00000011669.2"/>
</dbReference>
<feature type="compositionally biased region" description="Pro residues" evidence="7">
    <location>
        <begin position="196"/>
        <end position="209"/>
    </location>
</feature>
<dbReference type="InterPro" id="IPR041966">
    <property type="entry name" value="LOTUS-like"/>
</dbReference>
<feature type="region of interest" description="Disordered" evidence="7">
    <location>
        <begin position="175"/>
        <end position="211"/>
    </location>
</feature>
<feature type="compositionally biased region" description="Polar residues" evidence="7">
    <location>
        <begin position="183"/>
        <end position="194"/>
    </location>
</feature>
<feature type="domain" description="Tudor" evidence="8">
    <location>
        <begin position="490"/>
        <end position="548"/>
    </location>
</feature>
<dbReference type="Gene3D" id="2.40.50.90">
    <property type="match status" value="3"/>
</dbReference>
<dbReference type="FunFam" id="2.30.30.140:FF:000045">
    <property type="entry name" value="tudor domain-containing protein 7 isoform X1"/>
    <property type="match status" value="1"/>
</dbReference>
<comment type="subcellular location">
    <subcellularLocation>
        <location evidence="1">Cytoplasm</location>
    </subcellularLocation>
</comment>
<organism evidence="10 11">
    <name type="scientific">Pygocentrus nattereri</name>
    <name type="common">Red-bellied piranha</name>
    <dbReference type="NCBI Taxonomy" id="42514"/>
    <lineage>
        <taxon>Eukaryota</taxon>
        <taxon>Metazoa</taxon>
        <taxon>Chordata</taxon>
        <taxon>Craniata</taxon>
        <taxon>Vertebrata</taxon>
        <taxon>Euteleostomi</taxon>
        <taxon>Actinopterygii</taxon>
        <taxon>Neopterygii</taxon>
        <taxon>Teleostei</taxon>
        <taxon>Ostariophysi</taxon>
        <taxon>Characiformes</taxon>
        <taxon>Characoidei</taxon>
        <taxon>Pygocentrus</taxon>
    </lineage>
</organism>
<dbReference type="Pfam" id="PF12872">
    <property type="entry name" value="OST-HTH"/>
    <property type="match status" value="2"/>
</dbReference>
<dbReference type="InterPro" id="IPR050621">
    <property type="entry name" value="Tudor_domain_containing"/>
</dbReference>
<dbReference type="Gene3D" id="3.30.420.610">
    <property type="entry name" value="LOTUS domain-like"/>
    <property type="match status" value="3"/>
</dbReference>
<feature type="domain" description="HTH OST-type" evidence="9">
    <location>
        <begin position="332"/>
        <end position="402"/>
    </location>
</feature>
<dbReference type="GO" id="GO:0003723">
    <property type="term" value="F:RNA binding"/>
    <property type="evidence" value="ECO:0007669"/>
    <property type="project" value="UniProtKB-KW"/>
</dbReference>
<dbReference type="InterPro" id="IPR047449">
    <property type="entry name" value="Tudor_TDRD7_rpt3"/>
</dbReference>
<feature type="domain" description="HTH OST-type" evidence="9">
    <location>
        <begin position="210"/>
        <end position="280"/>
    </location>
</feature>
<evidence type="ECO:0000256" key="3">
    <source>
        <dbReference type="ARBA" id="ARBA00022737"/>
    </source>
</evidence>
<keyword evidence="3" id="KW-0677">Repeat</keyword>
<feature type="compositionally biased region" description="Low complexity" evidence="7">
    <location>
        <begin position="319"/>
        <end position="334"/>
    </location>
</feature>
<evidence type="ECO:0000256" key="2">
    <source>
        <dbReference type="ARBA" id="ARBA00022490"/>
    </source>
</evidence>
<evidence type="ECO:0000256" key="1">
    <source>
        <dbReference type="ARBA" id="ARBA00004496"/>
    </source>
</evidence>
<feature type="region of interest" description="Disordered" evidence="7">
    <location>
        <begin position="829"/>
        <end position="873"/>
    </location>
</feature>
<evidence type="ECO:0000256" key="5">
    <source>
        <dbReference type="ARBA" id="ARBA00022871"/>
    </source>
</evidence>
<dbReference type="FunFam" id="2.30.30.140:FF:000065">
    <property type="entry name" value="tudor domain-containing protein 7"/>
    <property type="match status" value="1"/>
</dbReference>
<keyword evidence="2" id="KW-0963">Cytoplasm</keyword>
<dbReference type="SMART" id="SM00333">
    <property type="entry name" value="TUDOR"/>
    <property type="match status" value="3"/>
</dbReference>
<keyword evidence="5" id="KW-0744">Spermatogenesis</keyword>
<dbReference type="InterPro" id="IPR035437">
    <property type="entry name" value="SNase_OB-fold_sf"/>
</dbReference>
<proteinExistence type="predicted"/>
<dbReference type="PROSITE" id="PS51644">
    <property type="entry name" value="HTH_OST"/>
    <property type="match status" value="3"/>
</dbReference>
<dbReference type="InterPro" id="IPR047448">
    <property type="entry name" value="Tudor_TDRD7_rpt2"/>
</dbReference>